<feature type="domain" description="PAC" evidence="15">
    <location>
        <begin position="377"/>
        <end position="429"/>
    </location>
</feature>
<dbReference type="InterPro" id="IPR013655">
    <property type="entry name" value="PAS_fold_3"/>
</dbReference>
<evidence type="ECO:0000259" key="15">
    <source>
        <dbReference type="PROSITE" id="PS50113"/>
    </source>
</evidence>
<dbReference type="SMART" id="SM00091">
    <property type="entry name" value="PAS"/>
    <property type="match status" value="2"/>
</dbReference>
<comment type="caution">
    <text evidence="16">The sequence shown here is derived from an EMBL/GenBank/DDBJ whole genome shotgun (WGS) entry which is preliminary data.</text>
</comment>
<dbReference type="Proteomes" id="UP000641137">
    <property type="component" value="Unassembled WGS sequence"/>
</dbReference>
<keyword evidence="13" id="KW-0157">Chromophore</keyword>
<evidence type="ECO:0000256" key="3">
    <source>
        <dbReference type="ARBA" id="ARBA00021740"/>
    </source>
</evidence>
<dbReference type="InterPro" id="IPR001610">
    <property type="entry name" value="PAC"/>
</dbReference>
<dbReference type="EC" id="2.7.13.3" evidence="2"/>
<dbReference type="PROSITE" id="PS50113">
    <property type="entry name" value="PAC"/>
    <property type="match status" value="3"/>
</dbReference>
<keyword evidence="10" id="KW-0547">Nucleotide-binding</keyword>
<dbReference type="SMART" id="SM00086">
    <property type="entry name" value="PAC"/>
    <property type="match status" value="3"/>
</dbReference>
<evidence type="ECO:0000256" key="13">
    <source>
        <dbReference type="ARBA" id="ARBA00022991"/>
    </source>
</evidence>
<reference evidence="16" key="2">
    <citation type="submission" date="2020-09" db="EMBL/GenBank/DDBJ databases">
        <authorList>
            <person name="Sun Q."/>
            <person name="Kim S."/>
        </authorList>
    </citation>
    <scope>NUCLEOTIDE SEQUENCE</scope>
    <source>
        <strain evidence="16">KCTC 42097</strain>
    </source>
</reference>
<keyword evidence="4" id="KW-0600">Photoreceptor protein</keyword>
<dbReference type="PANTHER" id="PTHR43304:SF1">
    <property type="entry name" value="PAC DOMAIN-CONTAINING PROTEIN"/>
    <property type="match status" value="1"/>
</dbReference>
<name>A0A8J3DHW0_9HYPH</name>
<dbReference type="GO" id="GO:0004673">
    <property type="term" value="F:protein histidine kinase activity"/>
    <property type="evidence" value="ECO:0007669"/>
    <property type="project" value="UniProtKB-EC"/>
</dbReference>
<dbReference type="InterPro" id="IPR052162">
    <property type="entry name" value="Sensor_kinase/Photoreceptor"/>
</dbReference>
<protein>
    <recommendedName>
        <fullName evidence="3">Blue-light-activated histidine kinase</fullName>
        <ecNumber evidence="2">2.7.13.3</ecNumber>
    </recommendedName>
</protein>
<sequence length="642" mass="71702">MLSELFPDLKHNPNSALRESRILPLIDAFEWSKTSLGPISEWDDAAVVTLRIMMGSSLPMALMAGRDGIMLYNDAYIAIAGGRHPDCFGQSVFDTWPEVAAFNRDILERVFRGESISLTDQPFIFQRNGPDEEVWLDLDYSPVYDRAAQVVGVLAILSETTKRVQAEQALSRTREQFELALDASGIIGAWDWHVAENRVYSDAHFSQSYDVGIEEGLAGAPIERYLPAIHPDDLPHVQSGLEETMRSGTSFLGEYRVRGSDGRERWVLAQGRAVFDEDGKCIRIPGISVDISDQKAAADALQRSESGFRTLANAMPQIVWSATPDGNHDYYNARWSAFTGVQAGAAQNMGWLNYVHPNDVEEVRSRWAHSLSTAEPYQVEYRLKNVADGYRWVLGRALPTFDERGDTVRWYGTCTDIHDARQIAAEREIEAHELSHRIKNIFSVLSGVIGISARFHPESRDFAADLRQRIEAMGRAHNHMRPRSDLAGAEDARSEFFAFVSQVLEPFLYGGDGQRRISLSGENLVLGDSPATPLALLLHELATNASKYGALSQPSGHVWLRSRIDGDMYEILWTETGGPVLHEPPNFEHGFGSRMIRLNVEGQLGGSIVKTWPPEGLHATIRLPLRSLERSNRLRSMDRASS</sequence>
<dbReference type="AlphaFoldDB" id="A0A8J3DHW0"/>
<dbReference type="RefSeq" id="WP_189489931.1">
    <property type="nucleotide sequence ID" value="NZ_BMZO01000006.1"/>
</dbReference>
<reference evidence="16" key="1">
    <citation type="journal article" date="2014" name="Int. J. Syst. Evol. Microbiol.">
        <title>Complete genome sequence of Corynebacterium casei LMG S-19264T (=DSM 44701T), isolated from a smear-ripened cheese.</title>
        <authorList>
            <consortium name="US DOE Joint Genome Institute (JGI-PGF)"/>
            <person name="Walter F."/>
            <person name="Albersmeier A."/>
            <person name="Kalinowski J."/>
            <person name="Ruckert C."/>
        </authorList>
    </citation>
    <scope>NUCLEOTIDE SEQUENCE</scope>
    <source>
        <strain evidence="16">KCTC 42097</strain>
    </source>
</reference>
<dbReference type="FunFam" id="3.30.450.20:FF:000099">
    <property type="entry name" value="Sensory box sensor histidine kinase"/>
    <property type="match status" value="1"/>
</dbReference>
<dbReference type="GO" id="GO:0009881">
    <property type="term" value="F:photoreceptor activity"/>
    <property type="evidence" value="ECO:0007669"/>
    <property type="project" value="UniProtKB-KW"/>
</dbReference>
<keyword evidence="12" id="KW-0067">ATP-binding</keyword>
<dbReference type="EMBL" id="BMZO01000006">
    <property type="protein sequence ID" value="GHC72787.1"/>
    <property type="molecule type" value="Genomic_DNA"/>
</dbReference>
<evidence type="ECO:0000256" key="6">
    <source>
        <dbReference type="ARBA" id="ARBA00022606"/>
    </source>
</evidence>
<accession>A0A8J3DHW0</accession>
<evidence type="ECO:0000256" key="2">
    <source>
        <dbReference type="ARBA" id="ARBA00012438"/>
    </source>
</evidence>
<dbReference type="GO" id="GO:0005524">
    <property type="term" value="F:ATP binding"/>
    <property type="evidence" value="ECO:0007669"/>
    <property type="project" value="UniProtKB-KW"/>
</dbReference>
<dbReference type="SUPFAM" id="SSF55874">
    <property type="entry name" value="ATPase domain of HSP90 chaperone/DNA topoisomerase II/histidine kinase"/>
    <property type="match status" value="1"/>
</dbReference>
<dbReference type="InterPro" id="IPR035965">
    <property type="entry name" value="PAS-like_dom_sf"/>
</dbReference>
<evidence type="ECO:0000256" key="1">
    <source>
        <dbReference type="ARBA" id="ARBA00000085"/>
    </source>
</evidence>
<keyword evidence="14" id="KW-0675">Receptor</keyword>
<evidence type="ECO:0000256" key="4">
    <source>
        <dbReference type="ARBA" id="ARBA00022543"/>
    </source>
</evidence>
<dbReference type="NCBIfam" id="TIGR00229">
    <property type="entry name" value="sensory_box"/>
    <property type="match status" value="2"/>
</dbReference>
<evidence type="ECO:0000256" key="5">
    <source>
        <dbReference type="ARBA" id="ARBA00022553"/>
    </source>
</evidence>
<dbReference type="CDD" id="cd00130">
    <property type="entry name" value="PAS"/>
    <property type="match status" value="3"/>
</dbReference>
<keyword evidence="7" id="KW-0285">Flavoprotein</keyword>
<dbReference type="Gene3D" id="2.10.70.100">
    <property type="match status" value="1"/>
</dbReference>
<dbReference type="Pfam" id="PF07536">
    <property type="entry name" value="HWE_HK"/>
    <property type="match status" value="1"/>
</dbReference>
<feature type="domain" description="PAC" evidence="15">
    <location>
        <begin position="119"/>
        <end position="172"/>
    </location>
</feature>
<dbReference type="InterPro" id="IPR000014">
    <property type="entry name" value="PAS"/>
</dbReference>
<dbReference type="Pfam" id="PF08447">
    <property type="entry name" value="PAS_3"/>
    <property type="match status" value="2"/>
</dbReference>
<dbReference type="InterPro" id="IPR036890">
    <property type="entry name" value="HATPase_C_sf"/>
</dbReference>
<keyword evidence="6" id="KW-0716">Sensory transduction</keyword>
<evidence type="ECO:0000256" key="7">
    <source>
        <dbReference type="ARBA" id="ARBA00022630"/>
    </source>
</evidence>
<feature type="domain" description="PAC" evidence="15">
    <location>
        <begin position="251"/>
        <end position="303"/>
    </location>
</feature>
<dbReference type="SMART" id="SM00911">
    <property type="entry name" value="HWE_HK"/>
    <property type="match status" value="1"/>
</dbReference>
<dbReference type="Pfam" id="PF08448">
    <property type="entry name" value="PAS_4"/>
    <property type="match status" value="1"/>
</dbReference>
<dbReference type="SUPFAM" id="SSF55785">
    <property type="entry name" value="PYP-like sensor domain (PAS domain)"/>
    <property type="match status" value="3"/>
</dbReference>
<proteinExistence type="predicted"/>
<keyword evidence="8" id="KW-0288">FMN</keyword>
<evidence type="ECO:0000313" key="16">
    <source>
        <dbReference type="EMBL" id="GHC72787.1"/>
    </source>
</evidence>
<evidence type="ECO:0000256" key="10">
    <source>
        <dbReference type="ARBA" id="ARBA00022741"/>
    </source>
</evidence>
<dbReference type="InterPro" id="IPR013656">
    <property type="entry name" value="PAS_4"/>
</dbReference>
<dbReference type="Gene3D" id="3.30.565.10">
    <property type="entry name" value="Histidine kinase-like ATPase, C-terminal domain"/>
    <property type="match status" value="1"/>
</dbReference>
<evidence type="ECO:0000256" key="8">
    <source>
        <dbReference type="ARBA" id="ARBA00022643"/>
    </source>
</evidence>
<keyword evidence="5" id="KW-0597">Phosphoprotein</keyword>
<keyword evidence="11" id="KW-0418">Kinase</keyword>
<dbReference type="Gene3D" id="3.30.450.20">
    <property type="entry name" value="PAS domain"/>
    <property type="match status" value="3"/>
</dbReference>
<organism evidence="16 17">
    <name type="scientific">Limoniibacter endophyticus</name>
    <dbReference type="NCBI Taxonomy" id="1565040"/>
    <lineage>
        <taxon>Bacteria</taxon>
        <taxon>Pseudomonadati</taxon>
        <taxon>Pseudomonadota</taxon>
        <taxon>Alphaproteobacteria</taxon>
        <taxon>Hyphomicrobiales</taxon>
        <taxon>Bartonellaceae</taxon>
        <taxon>Limoniibacter</taxon>
    </lineage>
</organism>
<gene>
    <name evidence="16" type="ORF">GCM10010136_20740</name>
</gene>
<dbReference type="PANTHER" id="PTHR43304">
    <property type="entry name" value="PHYTOCHROME-LIKE PROTEIN CPH1"/>
    <property type="match status" value="1"/>
</dbReference>
<comment type="catalytic activity">
    <reaction evidence="1">
        <text>ATP + protein L-histidine = ADP + protein N-phospho-L-histidine.</text>
        <dbReference type="EC" id="2.7.13.3"/>
    </reaction>
</comment>
<dbReference type="InterPro" id="IPR000700">
    <property type="entry name" value="PAS-assoc_C"/>
</dbReference>
<evidence type="ECO:0000256" key="12">
    <source>
        <dbReference type="ARBA" id="ARBA00022840"/>
    </source>
</evidence>
<evidence type="ECO:0000256" key="14">
    <source>
        <dbReference type="ARBA" id="ARBA00023170"/>
    </source>
</evidence>
<evidence type="ECO:0000256" key="9">
    <source>
        <dbReference type="ARBA" id="ARBA00022679"/>
    </source>
</evidence>
<dbReference type="InterPro" id="IPR011102">
    <property type="entry name" value="Sig_transdc_His_kinase_HWE"/>
</dbReference>
<keyword evidence="17" id="KW-1185">Reference proteome</keyword>
<evidence type="ECO:0000313" key="17">
    <source>
        <dbReference type="Proteomes" id="UP000641137"/>
    </source>
</evidence>
<keyword evidence="9" id="KW-0808">Transferase</keyword>
<evidence type="ECO:0000256" key="11">
    <source>
        <dbReference type="ARBA" id="ARBA00022777"/>
    </source>
</evidence>